<evidence type="ECO:0000313" key="3">
    <source>
        <dbReference type="Proteomes" id="UP000198983"/>
    </source>
</evidence>
<dbReference type="STRING" id="117157.SAMN04489717_1065"/>
<dbReference type="OrthoDB" id="3823476at2"/>
<dbReference type="EMBL" id="LT629732">
    <property type="protein sequence ID" value="SDR93035.1"/>
    <property type="molecule type" value="Genomic_DNA"/>
</dbReference>
<accession>A0A1H1N2U5</accession>
<dbReference type="CDD" id="cd06587">
    <property type="entry name" value="VOC"/>
    <property type="match status" value="1"/>
</dbReference>
<dbReference type="Proteomes" id="UP000198983">
    <property type="component" value="Chromosome I"/>
</dbReference>
<gene>
    <name evidence="2" type="ORF">SAMN04489717_1065</name>
</gene>
<dbReference type="SUPFAM" id="SSF54593">
    <property type="entry name" value="Glyoxalase/Bleomycin resistance protein/Dihydroxybiphenyl dioxygenase"/>
    <property type="match status" value="1"/>
</dbReference>
<dbReference type="RefSeq" id="WP_092651066.1">
    <property type="nucleotide sequence ID" value="NZ_LT629732.1"/>
</dbReference>
<dbReference type="AlphaFoldDB" id="A0A1H1N2U5"/>
<dbReference type="PANTHER" id="PTHR35908">
    <property type="entry name" value="HYPOTHETICAL FUSION PROTEIN"/>
    <property type="match status" value="1"/>
</dbReference>
<sequence length="126" mass="14013">MKTRIRTFSIDCADPYTLAQFWSKLLDAPLGEEDFPGDPEVLVQLPEGPPLLFIQVPEPKTVKNRLHMCLEPGTARDVEVERVLELGGTIVDDRRNADGTGWVVFADPEGNEFCVLRSEAERAATS</sequence>
<protein>
    <recommendedName>
        <fullName evidence="1">Glyoxalase-like domain-containing protein</fullName>
    </recommendedName>
</protein>
<evidence type="ECO:0000313" key="2">
    <source>
        <dbReference type="EMBL" id="SDR93035.1"/>
    </source>
</evidence>
<feature type="domain" description="Glyoxalase-like" evidence="1">
    <location>
        <begin position="9"/>
        <end position="116"/>
    </location>
</feature>
<keyword evidence="3" id="KW-1185">Reference proteome</keyword>
<proteinExistence type="predicted"/>
<dbReference type="InterPro" id="IPR029068">
    <property type="entry name" value="Glyas_Bleomycin-R_OHBP_Dase"/>
</dbReference>
<dbReference type="PANTHER" id="PTHR35908:SF1">
    <property type="entry name" value="CONSERVED PROTEIN"/>
    <property type="match status" value="1"/>
</dbReference>
<name>A0A1H1N2U5_9ACTN</name>
<dbReference type="InterPro" id="IPR041581">
    <property type="entry name" value="Glyoxalase_6"/>
</dbReference>
<organism evidence="2 3">
    <name type="scientific">Actinopolymorpha singaporensis</name>
    <dbReference type="NCBI Taxonomy" id="117157"/>
    <lineage>
        <taxon>Bacteria</taxon>
        <taxon>Bacillati</taxon>
        <taxon>Actinomycetota</taxon>
        <taxon>Actinomycetes</taxon>
        <taxon>Propionibacteriales</taxon>
        <taxon>Actinopolymorphaceae</taxon>
        <taxon>Actinopolymorpha</taxon>
    </lineage>
</organism>
<dbReference type="Gene3D" id="3.10.180.10">
    <property type="entry name" value="2,3-Dihydroxybiphenyl 1,2-Dioxygenase, domain 1"/>
    <property type="match status" value="1"/>
</dbReference>
<evidence type="ECO:0000259" key="1">
    <source>
        <dbReference type="Pfam" id="PF18029"/>
    </source>
</evidence>
<reference evidence="2 3" key="1">
    <citation type="submission" date="2016-10" db="EMBL/GenBank/DDBJ databases">
        <authorList>
            <person name="de Groot N.N."/>
        </authorList>
    </citation>
    <scope>NUCLEOTIDE SEQUENCE [LARGE SCALE GENOMIC DNA]</scope>
    <source>
        <strain evidence="2 3">DSM 22024</strain>
    </source>
</reference>
<dbReference type="Pfam" id="PF18029">
    <property type="entry name" value="Glyoxalase_6"/>
    <property type="match status" value="1"/>
</dbReference>